<reference evidence="1 2" key="1">
    <citation type="journal article" date="2018" name="PLoS Genet.">
        <title>Population sequencing reveals clonal diversity and ancestral inbreeding in the grapevine cultivar Chardonnay.</title>
        <authorList>
            <person name="Roach M.J."/>
            <person name="Johnson D.L."/>
            <person name="Bohlmann J."/>
            <person name="van Vuuren H.J."/>
            <person name="Jones S.J."/>
            <person name="Pretorius I.S."/>
            <person name="Schmidt S.A."/>
            <person name="Borneman A.R."/>
        </authorList>
    </citation>
    <scope>NUCLEOTIDE SEQUENCE [LARGE SCALE GENOMIC DNA]</scope>
    <source>
        <strain evidence="2">cv. Chardonnay</strain>
        <tissue evidence="1">Leaf</tissue>
    </source>
</reference>
<comment type="caution">
    <text evidence="1">The sequence shown here is derived from an EMBL/GenBank/DDBJ whole genome shotgun (WGS) entry which is preliminary data.</text>
</comment>
<proteinExistence type="predicted"/>
<evidence type="ECO:0000313" key="2">
    <source>
        <dbReference type="Proteomes" id="UP000288805"/>
    </source>
</evidence>
<organism evidence="1 2">
    <name type="scientific">Vitis vinifera</name>
    <name type="common">Grape</name>
    <dbReference type="NCBI Taxonomy" id="29760"/>
    <lineage>
        <taxon>Eukaryota</taxon>
        <taxon>Viridiplantae</taxon>
        <taxon>Streptophyta</taxon>
        <taxon>Embryophyta</taxon>
        <taxon>Tracheophyta</taxon>
        <taxon>Spermatophyta</taxon>
        <taxon>Magnoliopsida</taxon>
        <taxon>eudicotyledons</taxon>
        <taxon>Gunneridae</taxon>
        <taxon>Pentapetalae</taxon>
        <taxon>rosids</taxon>
        <taxon>Vitales</taxon>
        <taxon>Vitaceae</taxon>
        <taxon>Viteae</taxon>
        <taxon>Vitis</taxon>
    </lineage>
</organism>
<dbReference type="Gene3D" id="3.60.10.10">
    <property type="entry name" value="Endonuclease/exonuclease/phosphatase"/>
    <property type="match status" value="1"/>
</dbReference>
<dbReference type="PANTHER" id="PTHR33710:SF64">
    <property type="entry name" value="ENDONUCLEASE_EXONUCLEASE_PHOSPHATASE DOMAIN-CONTAINING PROTEIN"/>
    <property type="match status" value="1"/>
</dbReference>
<dbReference type="Proteomes" id="UP000288805">
    <property type="component" value="Unassembled WGS sequence"/>
</dbReference>
<evidence type="ECO:0000313" key="1">
    <source>
        <dbReference type="EMBL" id="RVW92981.1"/>
    </source>
</evidence>
<dbReference type="AlphaFoldDB" id="A0A438I8E4"/>
<sequence>MRRFLGVIDELVLRGLPLLGGLVIWSGGLNGQSKSRLDRFLVSNDWEGHFSELEQSTVSRLVSDHFPILLDGGGVRSGLVSFCFENMWLKEEGFKELLKSWWQSFNFSSSFNFILAEKLKALKSNLKTWNKEVFGKVRVNKNLALLKVSF</sequence>
<dbReference type="InterPro" id="IPR036691">
    <property type="entry name" value="Endo/exonu/phosph_ase_sf"/>
</dbReference>
<dbReference type="PANTHER" id="PTHR33710">
    <property type="entry name" value="BNAC02G09200D PROTEIN"/>
    <property type="match status" value="1"/>
</dbReference>
<evidence type="ECO:0008006" key="3">
    <source>
        <dbReference type="Google" id="ProtNLM"/>
    </source>
</evidence>
<protein>
    <recommendedName>
        <fullName evidence="3">Endonuclease/exonuclease/phosphatase domain-containing protein</fullName>
    </recommendedName>
</protein>
<name>A0A438I8E4_VITVI</name>
<gene>
    <name evidence="1" type="ORF">CK203_032773</name>
</gene>
<dbReference type="SUPFAM" id="SSF56219">
    <property type="entry name" value="DNase I-like"/>
    <property type="match status" value="1"/>
</dbReference>
<accession>A0A438I8E4</accession>
<dbReference type="EMBL" id="QGNW01000132">
    <property type="protein sequence ID" value="RVW92981.1"/>
    <property type="molecule type" value="Genomic_DNA"/>
</dbReference>